<dbReference type="InterPro" id="IPR005240">
    <property type="entry name" value="DUF389"/>
</dbReference>
<feature type="transmembrane region" description="Helical" evidence="2">
    <location>
        <begin position="243"/>
        <end position="265"/>
    </location>
</feature>
<feature type="compositionally biased region" description="Basic and acidic residues" evidence="1">
    <location>
        <begin position="59"/>
        <end position="76"/>
    </location>
</feature>
<name>A0A7M5WRF8_9CNID</name>
<dbReference type="GeneID" id="136799130"/>
<evidence type="ECO:0008006" key="5">
    <source>
        <dbReference type="Google" id="ProtNLM"/>
    </source>
</evidence>
<dbReference type="AlphaFoldDB" id="A0A7M5WRF8"/>
<keyword evidence="2" id="KW-1133">Transmembrane helix</keyword>
<evidence type="ECO:0000256" key="2">
    <source>
        <dbReference type="SAM" id="Phobius"/>
    </source>
</evidence>
<feature type="region of interest" description="Disordered" evidence="1">
    <location>
        <begin position="13"/>
        <end position="84"/>
    </location>
</feature>
<dbReference type="PANTHER" id="PTHR20992:SF9">
    <property type="entry name" value="AT15442P-RELATED"/>
    <property type="match status" value="1"/>
</dbReference>
<feature type="transmembrane region" description="Helical" evidence="2">
    <location>
        <begin position="345"/>
        <end position="368"/>
    </location>
</feature>
<reference evidence="3" key="1">
    <citation type="submission" date="2021-01" db="UniProtKB">
        <authorList>
            <consortium name="EnsemblMetazoa"/>
        </authorList>
    </citation>
    <scope>IDENTIFICATION</scope>
</reference>
<feature type="transmembrane region" description="Helical" evidence="2">
    <location>
        <begin position="219"/>
        <end position="237"/>
    </location>
</feature>
<keyword evidence="4" id="KW-1185">Reference proteome</keyword>
<evidence type="ECO:0000313" key="3">
    <source>
        <dbReference type="EnsemblMetazoa" id="CLYHEMP005823.1"/>
    </source>
</evidence>
<protein>
    <recommendedName>
        <fullName evidence="5">DUF389 domain containing protein</fullName>
    </recommendedName>
</protein>
<feature type="transmembrane region" description="Helical" evidence="2">
    <location>
        <begin position="396"/>
        <end position="419"/>
    </location>
</feature>
<dbReference type="EnsemblMetazoa" id="CLYHEMT005823.1">
    <property type="protein sequence ID" value="CLYHEMP005823.1"/>
    <property type="gene ID" value="CLYHEMG005823"/>
</dbReference>
<dbReference type="RefSeq" id="XP_066911919.1">
    <property type="nucleotide sequence ID" value="XM_067055818.1"/>
</dbReference>
<feature type="region of interest" description="Disordered" evidence="1">
    <location>
        <begin position="568"/>
        <end position="642"/>
    </location>
</feature>
<dbReference type="PANTHER" id="PTHR20992">
    <property type="entry name" value="AT15442P-RELATED"/>
    <property type="match status" value="1"/>
</dbReference>
<keyword evidence="2" id="KW-0812">Transmembrane</keyword>
<dbReference type="Proteomes" id="UP000594262">
    <property type="component" value="Unplaced"/>
</dbReference>
<feature type="transmembrane region" description="Helical" evidence="2">
    <location>
        <begin position="277"/>
        <end position="299"/>
    </location>
</feature>
<evidence type="ECO:0000256" key="1">
    <source>
        <dbReference type="SAM" id="MobiDB-lite"/>
    </source>
</evidence>
<evidence type="ECO:0000313" key="4">
    <source>
        <dbReference type="Proteomes" id="UP000594262"/>
    </source>
</evidence>
<dbReference type="Pfam" id="PF04087">
    <property type="entry name" value="DUF389"/>
    <property type="match status" value="1"/>
</dbReference>
<sequence>MSSSVLFIVTLPFEEDEEEPIKEEADTPVDAAVVPDAPLLNEDSEVTEQSAGSQNNADSEEKITPDGDLSDEKSSDSKVTSSTEVQVEIIQEESKPSKVKKQKSVYKYKRRFEAIIKNLELKIDATWIKNTINDSWKILFELDGDKIDALLNALLNAGIGNNEYSSVSIIPINIHFPTAVEKEEDKKIDDMQQFRQTVKSRMNVAQVVTSVKNGSQMTFDYIMLLILASMIAAIGLLENSSVLLVASMLVSPLMGPILGGTFGLVLQSKQVWKPAVFNELIGLSLCLIVGFFIGLLTYLTGISENVTTEMQSRGEPRGLLVGLLVAIPSGAAVALSFLQGNFGSLIGVAISASLLPPAVNAGMFWAFAVVNSAKDVAPISSSQQITHFSPDHLGRLGAISVTLTLVNIVVIFIMGVVVLKIKEVAPKTATAITSSFWKKDLKETRQMLHKHEGGENAIEESLIQDYSKLRNIDLKNKETIQGAKGQKVAKELSYLIKGIEQDNEYTAVTNRLVNKPGSGLNHMKKVLGFNTGSSRFQVEPVSTIELVPREYSYVNRFKTTRYDEIDHSKKSDTNTKEPLGGKKSVVSLNLPADFNQDSSNKTIRKSPSMPRVPQVAFSDVKAADDDSPMDGESENAKLIPPV</sequence>
<dbReference type="OrthoDB" id="543859at2759"/>
<organism evidence="3 4">
    <name type="scientific">Clytia hemisphaerica</name>
    <dbReference type="NCBI Taxonomy" id="252671"/>
    <lineage>
        <taxon>Eukaryota</taxon>
        <taxon>Metazoa</taxon>
        <taxon>Cnidaria</taxon>
        <taxon>Hydrozoa</taxon>
        <taxon>Hydroidolina</taxon>
        <taxon>Leptothecata</taxon>
        <taxon>Obeliida</taxon>
        <taxon>Clytiidae</taxon>
        <taxon>Clytia</taxon>
    </lineage>
</organism>
<proteinExistence type="predicted"/>
<feature type="transmembrane region" description="Helical" evidence="2">
    <location>
        <begin position="319"/>
        <end position="338"/>
    </location>
</feature>
<keyword evidence="2" id="KW-0472">Membrane</keyword>
<feature type="compositionally biased region" description="Polar residues" evidence="1">
    <location>
        <begin position="47"/>
        <end position="57"/>
    </location>
</feature>
<accession>A0A7M5WRF8</accession>